<evidence type="ECO:0000313" key="3">
    <source>
        <dbReference type="EMBL" id="BDG09736.1"/>
    </source>
</evidence>
<accession>A0ABN6NBF3</accession>
<feature type="chain" id="PRO_5045477637" evidence="2">
    <location>
        <begin position="22"/>
        <end position="120"/>
    </location>
</feature>
<keyword evidence="2" id="KW-0732">Signal</keyword>
<feature type="signal peptide" evidence="2">
    <location>
        <begin position="1"/>
        <end position="21"/>
    </location>
</feature>
<sequence length="120" mass="12827">MAWLAAVCLVAGWVATRGAAAAELSRLTVPPAEAAGALARDAEDGRRLGAQVAALQERLLADGARVRFWRELQARHEGVTSVTCANLASHAEAMARGEGRRRAVEPRRRLATAKFEPSAR</sequence>
<feature type="compositionally biased region" description="Basic and acidic residues" evidence="1">
    <location>
        <begin position="95"/>
        <end position="108"/>
    </location>
</feature>
<dbReference type="RefSeq" id="WP_248342019.1">
    <property type="nucleotide sequence ID" value="NZ_AP025592.1"/>
</dbReference>
<dbReference type="Proteomes" id="UP001162734">
    <property type="component" value="Chromosome"/>
</dbReference>
<evidence type="ECO:0000313" key="4">
    <source>
        <dbReference type="Proteomes" id="UP001162734"/>
    </source>
</evidence>
<evidence type="ECO:0000256" key="1">
    <source>
        <dbReference type="SAM" id="MobiDB-lite"/>
    </source>
</evidence>
<dbReference type="EMBL" id="AP025592">
    <property type="protein sequence ID" value="BDG09736.1"/>
    <property type="molecule type" value="Genomic_DNA"/>
</dbReference>
<reference evidence="4" key="1">
    <citation type="journal article" date="2022" name="Int. J. Syst. Evol. Microbiol.">
        <title>Anaeromyxobacter oryzae sp. nov., Anaeromyxobacter diazotrophicus sp. nov. and Anaeromyxobacter paludicola sp. nov., isolated from paddy soils.</title>
        <authorList>
            <person name="Itoh H."/>
            <person name="Xu Z."/>
            <person name="Mise K."/>
            <person name="Masuda Y."/>
            <person name="Ushijima N."/>
            <person name="Hayakawa C."/>
            <person name="Shiratori Y."/>
            <person name="Senoo K."/>
        </authorList>
    </citation>
    <scope>NUCLEOTIDE SEQUENCE [LARGE SCALE GENOMIC DNA]</scope>
    <source>
        <strain evidence="4">Red630</strain>
    </source>
</reference>
<name>A0ABN6NBF3_9BACT</name>
<gene>
    <name evidence="3" type="ORF">AMPC_28490</name>
</gene>
<keyword evidence="4" id="KW-1185">Reference proteome</keyword>
<evidence type="ECO:0000256" key="2">
    <source>
        <dbReference type="SAM" id="SignalP"/>
    </source>
</evidence>
<organism evidence="3 4">
    <name type="scientific">Anaeromyxobacter paludicola</name>
    <dbReference type="NCBI Taxonomy" id="2918171"/>
    <lineage>
        <taxon>Bacteria</taxon>
        <taxon>Pseudomonadati</taxon>
        <taxon>Myxococcota</taxon>
        <taxon>Myxococcia</taxon>
        <taxon>Myxococcales</taxon>
        <taxon>Cystobacterineae</taxon>
        <taxon>Anaeromyxobacteraceae</taxon>
        <taxon>Anaeromyxobacter</taxon>
    </lineage>
</organism>
<proteinExistence type="predicted"/>
<protein>
    <submittedName>
        <fullName evidence="3">Uncharacterized protein</fullName>
    </submittedName>
</protein>
<feature type="region of interest" description="Disordered" evidence="1">
    <location>
        <begin position="95"/>
        <end position="120"/>
    </location>
</feature>